<feature type="region of interest" description="Disordered" evidence="1">
    <location>
        <begin position="70"/>
        <end position="89"/>
    </location>
</feature>
<accession>A0A1N7NDW2</accession>
<evidence type="ECO:0000313" key="2">
    <source>
        <dbReference type="EMBL" id="SIS96389.1"/>
    </source>
</evidence>
<sequence length="266" mass="26745">MSILGYVSALLHMILSGQGYGQSQSSQSSASSQSPAKTTPTAATEPAAPAPQTEGLGQVGLAVESMLSGQSGAESGTNALPNAQTETSDTTAALAGAQQNAASSAAQTNASQSKNTAGQGSSAAQAGLENAQSHVTNANAQSVLEALLGRLVEAGAATQDGNDTVIDLSSLFDADSGATESDARRLAEMRVDANRREAILESIATAANPVDSVAAGVSEMSRGRDAMEALMSQMTGMSVTQGAYSTFSLAVVGHEAQRGHSIRLTL</sequence>
<dbReference type="Proteomes" id="UP000186221">
    <property type="component" value="Unassembled WGS sequence"/>
</dbReference>
<evidence type="ECO:0000256" key="1">
    <source>
        <dbReference type="SAM" id="MobiDB-lite"/>
    </source>
</evidence>
<feature type="region of interest" description="Disordered" evidence="1">
    <location>
        <begin position="96"/>
        <end position="130"/>
    </location>
</feature>
<protein>
    <submittedName>
        <fullName evidence="2">Uncharacterized protein</fullName>
    </submittedName>
</protein>
<proteinExistence type="predicted"/>
<keyword evidence="3" id="KW-1185">Reference proteome</keyword>
<reference evidence="3" key="1">
    <citation type="submission" date="2017-01" db="EMBL/GenBank/DDBJ databases">
        <authorList>
            <person name="Varghese N."/>
            <person name="Submissions S."/>
        </authorList>
    </citation>
    <scope>NUCLEOTIDE SEQUENCE [LARGE SCALE GENOMIC DNA]</scope>
    <source>
        <strain evidence="3">DSM 19945</strain>
    </source>
</reference>
<evidence type="ECO:0000313" key="3">
    <source>
        <dbReference type="Proteomes" id="UP000186221"/>
    </source>
</evidence>
<name>A0A1N7NDW2_9RHOB</name>
<organism evidence="2 3">
    <name type="scientific">Rhodobacter aestuarii</name>
    <dbReference type="NCBI Taxonomy" id="453582"/>
    <lineage>
        <taxon>Bacteria</taxon>
        <taxon>Pseudomonadati</taxon>
        <taxon>Pseudomonadota</taxon>
        <taxon>Alphaproteobacteria</taxon>
        <taxon>Rhodobacterales</taxon>
        <taxon>Rhodobacter group</taxon>
        <taxon>Rhodobacter</taxon>
    </lineage>
</organism>
<dbReference type="STRING" id="453582.SAMN05421580_107191"/>
<feature type="compositionally biased region" description="Low complexity" evidence="1">
    <location>
        <begin position="22"/>
        <end position="53"/>
    </location>
</feature>
<dbReference type="RefSeq" id="WP_076485222.1">
    <property type="nucleotide sequence ID" value="NZ_FTOG01000007.1"/>
</dbReference>
<feature type="region of interest" description="Disordered" evidence="1">
    <location>
        <begin position="19"/>
        <end position="54"/>
    </location>
</feature>
<feature type="compositionally biased region" description="Low complexity" evidence="1">
    <location>
        <begin position="96"/>
        <end position="127"/>
    </location>
</feature>
<gene>
    <name evidence="2" type="ORF">SAMN05421580_107191</name>
</gene>
<dbReference type="AlphaFoldDB" id="A0A1N7NDW2"/>
<dbReference type="EMBL" id="FTOG01000007">
    <property type="protein sequence ID" value="SIS96389.1"/>
    <property type="molecule type" value="Genomic_DNA"/>
</dbReference>